<dbReference type="GO" id="GO:0016020">
    <property type="term" value="C:membrane"/>
    <property type="evidence" value="ECO:0007669"/>
    <property type="project" value="UniProtKB-SubCell"/>
</dbReference>
<keyword evidence="6" id="KW-0560">Oxidoreductase</keyword>
<organism evidence="9 10">
    <name type="scientific">Meripilus lineatus</name>
    <dbReference type="NCBI Taxonomy" id="2056292"/>
    <lineage>
        <taxon>Eukaryota</taxon>
        <taxon>Fungi</taxon>
        <taxon>Dikarya</taxon>
        <taxon>Basidiomycota</taxon>
        <taxon>Agaricomycotina</taxon>
        <taxon>Agaricomycetes</taxon>
        <taxon>Polyporales</taxon>
        <taxon>Meripilaceae</taxon>
        <taxon>Meripilus</taxon>
    </lineage>
</organism>
<comment type="similarity">
    <text evidence="2">Belongs to the short-chain dehydrogenases/reductases (SDR) family.</text>
</comment>
<comment type="subcellular location">
    <subcellularLocation>
        <location evidence="1">Membrane</location>
    </subcellularLocation>
</comment>
<accession>A0AAD5V0Q4</accession>
<evidence type="ECO:0000313" key="9">
    <source>
        <dbReference type="EMBL" id="KAJ3479327.1"/>
    </source>
</evidence>
<keyword evidence="3 8" id="KW-0812">Transmembrane</keyword>
<reference evidence="9" key="1">
    <citation type="submission" date="2022-07" db="EMBL/GenBank/DDBJ databases">
        <title>Genome Sequence of Physisporinus lineatus.</title>
        <authorList>
            <person name="Buettner E."/>
        </authorList>
    </citation>
    <scope>NUCLEOTIDE SEQUENCE</scope>
    <source>
        <strain evidence="9">VT162</strain>
    </source>
</reference>
<dbReference type="Pfam" id="PF00106">
    <property type="entry name" value="adh_short"/>
    <property type="match status" value="1"/>
</dbReference>
<evidence type="ECO:0000256" key="6">
    <source>
        <dbReference type="ARBA" id="ARBA00023002"/>
    </source>
</evidence>
<evidence type="ECO:0000256" key="7">
    <source>
        <dbReference type="ARBA" id="ARBA00023136"/>
    </source>
</evidence>
<evidence type="ECO:0000256" key="2">
    <source>
        <dbReference type="ARBA" id="ARBA00006484"/>
    </source>
</evidence>
<evidence type="ECO:0000256" key="8">
    <source>
        <dbReference type="SAM" id="Phobius"/>
    </source>
</evidence>
<gene>
    <name evidence="9" type="ORF">NLI96_g9138</name>
</gene>
<dbReference type="PANTHER" id="PTHR24322:SF736">
    <property type="entry name" value="RETINOL DEHYDROGENASE 10"/>
    <property type="match status" value="1"/>
</dbReference>
<dbReference type="PRINTS" id="PR00081">
    <property type="entry name" value="GDHRDH"/>
</dbReference>
<dbReference type="EMBL" id="JANAWD010000446">
    <property type="protein sequence ID" value="KAJ3479327.1"/>
    <property type="molecule type" value="Genomic_DNA"/>
</dbReference>
<dbReference type="SUPFAM" id="SSF51735">
    <property type="entry name" value="NAD(P)-binding Rossmann-fold domains"/>
    <property type="match status" value="1"/>
</dbReference>
<evidence type="ECO:0000256" key="4">
    <source>
        <dbReference type="ARBA" id="ARBA00022857"/>
    </source>
</evidence>
<dbReference type="PROSITE" id="PS00061">
    <property type="entry name" value="ADH_SHORT"/>
    <property type="match status" value="1"/>
</dbReference>
<dbReference type="Gene3D" id="3.40.50.720">
    <property type="entry name" value="NAD(P)-binding Rossmann-like Domain"/>
    <property type="match status" value="1"/>
</dbReference>
<keyword evidence="4" id="KW-0521">NADP</keyword>
<dbReference type="InterPro" id="IPR002347">
    <property type="entry name" value="SDR_fam"/>
</dbReference>
<sequence length="592" mass="65957">MAQPSYEVGPVFDSFDLDLVVKVLSHTAFSPFFTSFIPTFYFFQGARWPDRVLVLSVAYCILVSAFSVIRVREWYSLLYRNQGKLLYAPPALDWGEQLVVVTGGSSGVGELIANTLAVRNVNVVVLDINPIRTENYNITYYKCDVSKWEEVEAVSKRIVEELGDPTILINNAGVVQGKLLVDLKPEDVQQTFGVNTLAHFWTLKAFLPEMIKKNSGHIVSPAVSAPHLRESHSLPQVNVASVAGIVGMARMTDYNASKAAVISLHESLRYELDHKYHAPSVRTTLMVPGHIMTPLFSTVRLSQSWLFKFLVPSLAPITVAKHIIAALDDQHSQVIYAPFYVNFTPLLRLMPSFARDFAQWVSGADNGMDDFVKVSGRREEEGEAPEKEQSNLPSFDEGSELIWFGTDHVAISAFGPDSAAVHVPEHIPFVFRQPLTVVFVPANKNVETSGYTIVFVLDTSRLVSYKQPRGNIGRLYEYPGTSIDDIEAAERAEGAHLNSIETLPLWIGAVLAGTQADLNHMAMNCASLAFIASRVLYNRIYMNQKTDKQAGWRYIDSYGYVPVSSAQNKVVEAREVGIGVRRALWLFSIRLF</sequence>
<dbReference type="Gene3D" id="1.20.120.550">
    <property type="entry name" value="Membrane associated eicosanoid/glutathione metabolism-like domain"/>
    <property type="match status" value="1"/>
</dbReference>
<dbReference type="SUPFAM" id="SSF161084">
    <property type="entry name" value="MAPEG domain-like"/>
    <property type="match status" value="1"/>
</dbReference>
<dbReference type="AlphaFoldDB" id="A0AAD5V0Q4"/>
<evidence type="ECO:0000256" key="5">
    <source>
        <dbReference type="ARBA" id="ARBA00022989"/>
    </source>
</evidence>
<dbReference type="Pfam" id="PF01124">
    <property type="entry name" value="MAPEG"/>
    <property type="match status" value="1"/>
</dbReference>
<dbReference type="InterPro" id="IPR001129">
    <property type="entry name" value="Membr-assoc_MAPEG"/>
</dbReference>
<evidence type="ECO:0000313" key="10">
    <source>
        <dbReference type="Proteomes" id="UP001212997"/>
    </source>
</evidence>
<dbReference type="InterPro" id="IPR036291">
    <property type="entry name" value="NAD(P)-bd_dom_sf"/>
</dbReference>
<feature type="transmembrane region" description="Helical" evidence="8">
    <location>
        <begin position="23"/>
        <end position="43"/>
    </location>
</feature>
<dbReference type="InterPro" id="IPR023352">
    <property type="entry name" value="MAPEG-like_dom_sf"/>
</dbReference>
<evidence type="ECO:0008006" key="11">
    <source>
        <dbReference type="Google" id="ProtNLM"/>
    </source>
</evidence>
<dbReference type="InterPro" id="IPR020904">
    <property type="entry name" value="Sc_DH/Rdtase_CS"/>
</dbReference>
<evidence type="ECO:0000256" key="3">
    <source>
        <dbReference type="ARBA" id="ARBA00022692"/>
    </source>
</evidence>
<dbReference type="GO" id="GO:0016616">
    <property type="term" value="F:oxidoreductase activity, acting on the CH-OH group of donors, NAD or NADP as acceptor"/>
    <property type="evidence" value="ECO:0007669"/>
    <property type="project" value="TreeGrafter"/>
</dbReference>
<comment type="caution">
    <text evidence="9">The sequence shown here is derived from an EMBL/GenBank/DDBJ whole genome shotgun (WGS) entry which is preliminary data.</text>
</comment>
<dbReference type="PANTHER" id="PTHR24322">
    <property type="entry name" value="PKSB"/>
    <property type="match status" value="1"/>
</dbReference>
<name>A0AAD5V0Q4_9APHY</name>
<keyword evidence="10" id="KW-1185">Reference proteome</keyword>
<keyword evidence="5 8" id="KW-1133">Transmembrane helix</keyword>
<dbReference type="PRINTS" id="PR00080">
    <property type="entry name" value="SDRFAMILY"/>
</dbReference>
<keyword evidence="7 8" id="KW-0472">Membrane</keyword>
<evidence type="ECO:0000256" key="1">
    <source>
        <dbReference type="ARBA" id="ARBA00004370"/>
    </source>
</evidence>
<protein>
    <recommendedName>
        <fullName evidence="11">Retinal short-chain dehydrogenase/reductase</fullName>
    </recommendedName>
</protein>
<dbReference type="Proteomes" id="UP001212997">
    <property type="component" value="Unassembled WGS sequence"/>
</dbReference>
<dbReference type="CDD" id="cd05339">
    <property type="entry name" value="17beta-HSDXI-like_SDR_c"/>
    <property type="match status" value="1"/>
</dbReference>
<proteinExistence type="inferred from homology"/>
<feature type="transmembrane region" description="Helical" evidence="8">
    <location>
        <begin position="52"/>
        <end position="71"/>
    </location>
</feature>